<dbReference type="InterPro" id="IPR022123">
    <property type="entry name" value="DUF3658"/>
</dbReference>
<protein>
    <submittedName>
        <fullName evidence="3">DUF1835 domain-containing protein</fullName>
    </submittedName>
</protein>
<dbReference type="Pfam" id="PF12395">
    <property type="entry name" value="DUF3658"/>
    <property type="match status" value="1"/>
</dbReference>
<reference evidence="3" key="1">
    <citation type="submission" date="2022-10" db="EMBL/GenBank/DDBJ databases">
        <authorList>
            <person name="Yue Y."/>
        </authorList>
    </citation>
    <scope>NUCLEOTIDE SEQUENCE</scope>
    <source>
        <strain evidence="3">Z654</strain>
    </source>
</reference>
<proteinExistence type="predicted"/>
<dbReference type="EMBL" id="JAOYFC010000004">
    <property type="protein sequence ID" value="MCV6825777.1"/>
    <property type="molecule type" value="Genomic_DNA"/>
</dbReference>
<evidence type="ECO:0000313" key="4">
    <source>
        <dbReference type="Proteomes" id="UP001208041"/>
    </source>
</evidence>
<dbReference type="AlphaFoldDB" id="A0AAE3LRN8"/>
<dbReference type="Proteomes" id="UP001208041">
    <property type="component" value="Unassembled WGS sequence"/>
</dbReference>
<feature type="domain" description="DUF1835" evidence="1">
    <location>
        <begin position="13"/>
        <end position="129"/>
    </location>
</feature>
<evidence type="ECO:0000259" key="1">
    <source>
        <dbReference type="Pfam" id="PF08874"/>
    </source>
</evidence>
<gene>
    <name evidence="3" type="ORF">OH136_14540</name>
</gene>
<keyword evidence="4" id="KW-1185">Reference proteome</keyword>
<evidence type="ECO:0000259" key="2">
    <source>
        <dbReference type="Pfam" id="PF12395"/>
    </source>
</evidence>
<feature type="domain" description="DUF3658" evidence="2">
    <location>
        <begin position="152"/>
        <end position="251"/>
    </location>
</feature>
<evidence type="ECO:0000313" key="3">
    <source>
        <dbReference type="EMBL" id="MCV6825777.1"/>
    </source>
</evidence>
<dbReference type="RefSeq" id="WP_263954727.1">
    <property type="nucleotide sequence ID" value="NZ_JAOYFC010000004.1"/>
</dbReference>
<organism evidence="3 4">
    <name type="scientific">Halocynthiibacter halioticoli</name>
    <dbReference type="NCBI Taxonomy" id="2986804"/>
    <lineage>
        <taxon>Bacteria</taxon>
        <taxon>Pseudomonadati</taxon>
        <taxon>Pseudomonadota</taxon>
        <taxon>Alphaproteobacteria</taxon>
        <taxon>Rhodobacterales</taxon>
        <taxon>Paracoccaceae</taxon>
        <taxon>Halocynthiibacter</taxon>
    </lineage>
</organism>
<comment type="caution">
    <text evidence="3">The sequence shown here is derived from an EMBL/GenBank/DDBJ whole genome shotgun (WGS) entry which is preliminary data.</text>
</comment>
<accession>A0AAE3LRN8</accession>
<name>A0AAE3LRN8_9RHOB</name>
<dbReference type="Pfam" id="PF08874">
    <property type="entry name" value="DUF1835"/>
    <property type="match status" value="1"/>
</dbReference>
<dbReference type="InterPro" id="IPR014973">
    <property type="entry name" value="DUF1835"/>
</dbReference>
<sequence>MSEFCGTLDNNYLHVALSDSAVGCLRAACQSGAMPGTVIGIPDDLSHGPLDDLQVRRSYFQNLFIQSGARREEACDILASWRCLMAEAGRIQTREVVVWAGENVSETMFLHMFCDWMHVTDIKLSHVNVSESSDQHYVAMWQPSYLAGICNNARELNNAEREHHSSEYRRLCAEKGVLRRWSAGRVATMQSNFYDDLLLSSCTTDWSVAGRVVGLAMSRCDAHNRLSDLFFASRLAALIENGLIEVQKKTGRLFENNIRMSASSPAHESKAWRG</sequence>